<name>A0A2H0KLV8_9BACT</name>
<organism evidence="1 2">
    <name type="scientific">Candidatus Roizmanbacteria bacterium CG11_big_fil_rev_8_21_14_0_20_35_14</name>
    <dbReference type="NCBI Taxonomy" id="1974855"/>
    <lineage>
        <taxon>Bacteria</taxon>
        <taxon>Candidatus Roizmaniibacteriota</taxon>
    </lineage>
</organism>
<dbReference type="EMBL" id="PCVL01000062">
    <property type="protein sequence ID" value="PIQ72225.1"/>
    <property type="molecule type" value="Genomic_DNA"/>
</dbReference>
<protein>
    <submittedName>
        <fullName evidence="1">Uncharacterized protein</fullName>
    </submittedName>
</protein>
<proteinExistence type="predicted"/>
<gene>
    <name evidence="1" type="ORF">COV86_04155</name>
</gene>
<comment type="caution">
    <text evidence="1">The sequence shown here is derived from an EMBL/GenBank/DDBJ whole genome shotgun (WGS) entry which is preliminary data.</text>
</comment>
<accession>A0A2H0KLV8</accession>
<evidence type="ECO:0000313" key="2">
    <source>
        <dbReference type="Proteomes" id="UP000229570"/>
    </source>
</evidence>
<dbReference type="AlphaFoldDB" id="A0A2H0KLV8"/>
<reference evidence="1 2" key="1">
    <citation type="submission" date="2017-09" db="EMBL/GenBank/DDBJ databases">
        <title>Depth-based differentiation of microbial function through sediment-hosted aquifers and enrichment of novel symbionts in the deep terrestrial subsurface.</title>
        <authorList>
            <person name="Probst A.J."/>
            <person name="Ladd B."/>
            <person name="Jarett J.K."/>
            <person name="Geller-Mcgrath D.E."/>
            <person name="Sieber C.M."/>
            <person name="Emerson J.B."/>
            <person name="Anantharaman K."/>
            <person name="Thomas B.C."/>
            <person name="Malmstrom R."/>
            <person name="Stieglmeier M."/>
            <person name="Klingl A."/>
            <person name="Woyke T."/>
            <person name="Ryan C.M."/>
            <person name="Banfield J.F."/>
        </authorList>
    </citation>
    <scope>NUCLEOTIDE SEQUENCE [LARGE SCALE GENOMIC DNA]</scope>
    <source>
        <strain evidence="1">CG11_big_fil_rev_8_21_14_0_20_35_14</strain>
    </source>
</reference>
<dbReference type="Proteomes" id="UP000229570">
    <property type="component" value="Unassembled WGS sequence"/>
</dbReference>
<sequence>MRSKPAKDVLEMINSFQKSLNKKPSTEKMHEEIKMMKFKVRPIQGDLSEVNLNNEKFVETLWSLGKLEEFFQKEFYRLSSKNKDLFMRIFNDIYEKYHQDLNKINLQWEKTPRQQRFLEVEIFKEIRNKKFN</sequence>
<evidence type="ECO:0000313" key="1">
    <source>
        <dbReference type="EMBL" id="PIQ72225.1"/>
    </source>
</evidence>